<comment type="caution">
    <text evidence="3">The sequence shown here is derived from an EMBL/GenBank/DDBJ whole genome shotgun (WGS) entry which is preliminary data.</text>
</comment>
<evidence type="ECO:0000313" key="4">
    <source>
        <dbReference type="Proteomes" id="UP000554965"/>
    </source>
</evidence>
<dbReference type="InterPro" id="IPR021109">
    <property type="entry name" value="Peptidase_aspartic_dom_sf"/>
</dbReference>
<dbReference type="SUPFAM" id="SSF140459">
    <property type="entry name" value="PE/PPE dimer-like"/>
    <property type="match status" value="1"/>
</dbReference>
<organism evidence="3 4">
    <name type="scientific">Mycobacterium simulans</name>
    <dbReference type="NCBI Taxonomy" id="627089"/>
    <lineage>
        <taxon>Bacteria</taxon>
        <taxon>Bacillati</taxon>
        <taxon>Actinomycetota</taxon>
        <taxon>Actinomycetes</taxon>
        <taxon>Mycobacteriales</taxon>
        <taxon>Mycobacteriaceae</taxon>
        <taxon>Mycobacterium</taxon>
    </lineage>
</organism>
<proteinExistence type="predicted"/>
<gene>
    <name evidence="3" type="ORF">MSIMFB_01749</name>
</gene>
<dbReference type="GO" id="GO:0004190">
    <property type="term" value="F:aspartic-type endopeptidase activity"/>
    <property type="evidence" value="ECO:0007669"/>
    <property type="project" value="InterPro"/>
</dbReference>
<dbReference type="InterPro" id="IPR048996">
    <property type="entry name" value="PGRS_rpt"/>
</dbReference>
<dbReference type="PRINTS" id="PR01228">
    <property type="entry name" value="EGGSHELL"/>
</dbReference>
<protein>
    <submittedName>
        <fullName evidence="3">PE-PGRS family protein PE_PGRS16</fullName>
    </submittedName>
</protein>
<dbReference type="EMBL" id="OCTY01000002">
    <property type="protein sequence ID" value="SOJ54250.1"/>
    <property type="molecule type" value="Genomic_DNA"/>
</dbReference>
<reference evidence="3 4" key="1">
    <citation type="submission" date="2017-10" db="EMBL/GenBank/DDBJ databases">
        <authorList>
            <consortium name="Urmite Genomes"/>
        </authorList>
    </citation>
    <scope>NUCLEOTIDE SEQUENCE [LARGE SCALE GENOMIC DNA]</scope>
    <source>
        <strain evidence="3 4">FB-527</strain>
    </source>
</reference>
<dbReference type="RefSeq" id="WP_186242319.1">
    <property type="nucleotide sequence ID" value="NZ_OCTY01000002.1"/>
</dbReference>
<feature type="domain" description="PE cleavage protein A C-terminal" evidence="2">
    <location>
        <begin position="345"/>
        <end position="619"/>
    </location>
</feature>
<dbReference type="InterPro" id="IPR000084">
    <property type="entry name" value="PE-PGRS_N"/>
</dbReference>
<evidence type="ECO:0000259" key="2">
    <source>
        <dbReference type="Pfam" id="PF20729"/>
    </source>
</evidence>
<sequence>MSFVIAPEVVSDTAASLQSLSSTIRAANAAAAAPTTGILAAGADEISASVASLFSEHASAYQALSTQATAFHDQLVQNLNAAARAYANTEAAAVGLLQTVEQDVLAVINAPTEWLLGRPLIGYGADGVTNAQGVGTAGGPGGLLWGRGGNGGTSTAAGVAGGAGGAAGLLGSGGTGGMGGWGASGGTGGTGGWLWGHGGDGGTGGHSNVTGGAGGAGGAAGLLGSGGAGGKGGLWWGNVTDTSTGGRGGTGGSGGWLLGNGGVGGTGGPLAPGGTGGNALWFGNGGSGGTGGELAAGGAGGQAGLLIGNGGIGGTGGVLGAGGPGGLGGWLGDAGGTGAAGGAPSVPLRMEGPSPQIAISVGSGPRFEALLDTGATIAIVPPQFVDTASLGPVIGSSSITFGTPPFLETDYYNVYQAPLDLGNGIITKPTNIGVVTSSTHTNTITGQTTPLDPSKVKPILGIGSNARSFPFFPFSPTEDLPGNLGDGVLINEPRNYAQFGPNPLADGTQTVGAPFTNVKVSINGGPAQPVQANIDTGGLYGSIPSEVMGGLPVGARVPAGTTITVYTQNGMPLYQQVVGNDAPYVTAPTTAQGYFNTGYFPFSLGPMYISYGPPGLGSTWFTYAGTPSAALAAANANHAVIDLMDVAA</sequence>
<dbReference type="Pfam" id="PF00934">
    <property type="entry name" value="PE"/>
    <property type="match status" value="1"/>
</dbReference>
<dbReference type="Gene3D" id="2.40.70.10">
    <property type="entry name" value="Acid Proteases"/>
    <property type="match status" value="1"/>
</dbReference>
<accession>A0A7Z7IL92</accession>
<dbReference type="AlphaFoldDB" id="A0A7Z7IL92"/>
<name>A0A7Z7IL92_9MYCO</name>
<keyword evidence="4" id="KW-1185">Reference proteome</keyword>
<dbReference type="Gene3D" id="1.10.287.850">
    <property type="entry name" value="HP0062-like domain"/>
    <property type="match status" value="1"/>
</dbReference>
<dbReference type="InterPro" id="IPR048054">
    <property type="entry name" value="PecA_C"/>
</dbReference>
<feature type="domain" description="PE" evidence="1">
    <location>
        <begin position="4"/>
        <end position="93"/>
    </location>
</feature>
<evidence type="ECO:0000313" key="3">
    <source>
        <dbReference type="EMBL" id="SOJ54250.1"/>
    </source>
</evidence>
<dbReference type="NCBIfam" id="NF038019">
    <property type="entry name" value="PE_process_PecA"/>
    <property type="match status" value="1"/>
</dbReference>
<evidence type="ECO:0000259" key="1">
    <source>
        <dbReference type="Pfam" id="PF00934"/>
    </source>
</evidence>
<dbReference type="Pfam" id="PF21526">
    <property type="entry name" value="PGRS"/>
    <property type="match status" value="1"/>
</dbReference>
<dbReference type="InterPro" id="IPR038332">
    <property type="entry name" value="PPE_sf"/>
</dbReference>
<dbReference type="Proteomes" id="UP000554965">
    <property type="component" value="Unassembled WGS sequence"/>
</dbReference>
<dbReference type="Pfam" id="PF20729">
    <property type="entry name" value="PE-PGRS_C"/>
    <property type="match status" value="1"/>
</dbReference>